<dbReference type="Proteomes" id="UP000648722">
    <property type="component" value="Unassembled WGS sequence"/>
</dbReference>
<feature type="chain" id="PRO_5045749935" description="DUF3299 domain-containing protein" evidence="1">
    <location>
        <begin position="37"/>
        <end position="187"/>
    </location>
</feature>
<dbReference type="Pfam" id="PF11736">
    <property type="entry name" value="DUF3299"/>
    <property type="match status" value="1"/>
</dbReference>
<keyword evidence="3" id="KW-1185">Reference proteome</keyword>
<dbReference type="EMBL" id="BMFS01000001">
    <property type="protein sequence ID" value="GGG90207.1"/>
    <property type="molecule type" value="Genomic_DNA"/>
</dbReference>
<evidence type="ECO:0000256" key="1">
    <source>
        <dbReference type="SAM" id="SignalP"/>
    </source>
</evidence>
<proteinExistence type="predicted"/>
<evidence type="ECO:0000313" key="3">
    <source>
        <dbReference type="Proteomes" id="UP000648722"/>
    </source>
</evidence>
<organism evidence="2 3">
    <name type="scientific">Glycocaulis albus</name>
    <dbReference type="NCBI Taxonomy" id="1382801"/>
    <lineage>
        <taxon>Bacteria</taxon>
        <taxon>Pseudomonadati</taxon>
        <taxon>Pseudomonadota</taxon>
        <taxon>Alphaproteobacteria</taxon>
        <taxon>Maricaulales</taxon>
        <taxon>Maricaulaceae</taxon>
        <taxon>Glycocaulis</taxon>
    </lineage>
</organism>
<comment type="caution">
    <text evidence="2">The sequence shown here is derived from an EMBL/GenBank/DDBJ whole genome shotgun (WGS) entry which is preliminary data.</text>
</comment>
<gene>
    <name evidence="2" type="ORF">GCM10007420_01560</name>
</gene>
<accession>A0ABQ1XEU6</accession>
<dbReference type="Gene3D" id="2.40.50.870">
    <property type="entry name" value="Protein of unknown function (DUF3299)"/>
    <property type="match status" value="1"/>
</dbReference>
<feature type="signal peptide" evidence="1">
    <location>
        <begin position="1"/>
        <end position="36"/>
    </location>
</feature>
<evidence type="ECO:0000313" key="2">
    <source>
        <dbReference type="EMBL" id="GGG90207.1"/>
    </source>
</evidence>
<reference evidence="3" key="1">
    <citation type="journal article" date="2019" name="Int. J. Syst. Evol. Microbiol.">
        <title>The Global Catalogue of Microorganisms (GCM) 10K type strain sequencing project: providing services to taxonomists for standard genome sequencing and annotation.</title>
        <authorList>
            <consortium name="The Broad Institute Genomics Platform"/>
            <consortium name="The Broad Institute Genome Sequencing Center for Infectious Disease"/>
            <person name="Wu L."/>
            <person name="Ma J."/>
        </authorList>
    </citation>
    <scope>NUCLEOTIDE SEQUENCE [LARGE SCALE GENOMIC DNA]</scope>
    <source>
        <strain evidence="3">CGMCC 1.12766</strain>
    </source>
</reference>
<name>A0ABQ1XEU6_9PROT</name>
<dbReference type="InterPro" id="IPR021727">
    <property type="entry name" value="DUF3299"/>
</dbReference>
<keyword evidence="1" id="KW-0732">Signal</keyword>
<evidence type="ECO:0008006" key="4">
    <source>
        <dbReference type="Google" id="ProtNLM"/>
    </source>
</evidence>
<protein>
    <recommendedName>
        <fullName evidence="4">DUF3299 domain-containing protein</fullName>
    </recommendedName>
</protein>
<sequence>MLAASRVCAHIRAMVLRTLLISLFLTASLLAGAARAGDGDNVRSIVWADLLPEGESERLSRLQQMQAVELGFDHFGTEQFPQIMSFAAVEELDGQRVRLGGYILPFDYFSGGRVTRFLLVPYVGACIHVPPPPPNQLVYVETSEPVAVEGLWDPVYAEGVLRIQRQDTDLASVAYTLELDSITPYRP</sequence>